<dbReference type="InterPro" id="IPR004113">
    <property type="entry name" value="FAD-bd_oxidored_4_C"/>
</dbReference>
<dbReference type="PROSITE" id="PS51387">
    <property type="entry name" value="FAD_PCMH"/>
    <property type="match status" value="1"/>
</dbReference>
<dbReference type="Pfam" id="PF02913">
    <property type="entry name" value="FAD-oxidase_C"/>
    <property type="match status" value="1"/>
</dbReference>
<dbReference type="EMBL" id="AGSN01000149">
    <property type="protein sequence ID" value="EHH09699.1"/>
    <property type="molecule type" value="Genomic_DNA"/>
</dbReference>
<evidence type="ECO:0000313" key="6">
    <source>
        <dbReference type="Proteomes" id="UP000002949"/>
    </source>
</evidence>
<proteinExistence type="inferred from homology"/>
<dbReference type="InterPro" id="IPR016171">
    <property type="entry name" value="Vanillyl_alc_oxidase_C-sub2"/>
</dbReference>
<dbReference type="Gene3D" id="3.30.43.10">
    <property type="entry name" value="Uridine Diphospho-n-acetylenolpyruvylglucosamine Reductase, domain 2"/>
    <property type="match status" value="1"/>
</dbReference>
<dbReference type="Pfam" id="PF01565">
    <property type="entry name" value="FAD_binding_4"/>
    <property type="match status" value="1"/>
</dbReference>
<dbReference type="PATRIC" id="fig|1082933.3.peg.4436"/>
<name>G6YF06_9HYPH</name>
<comment type="similarity">
    <text evidence="1">Belongs to the FAD-binding oxidoreductase/transferase type 4 family.</text>
</comment>
<dbReference type="InterPro" id="IPR016164">
    <property type="entry name" value="FAD-linked_Oxase-like_C"/>
</dbReference>
<dbReference type="Gene3D" id="3.30.70.2190">
    <property type="match status" value="1"/>
</dbReference>
<dbReference type="Gene3D" id="3.30.465.10">
    <property type="match status" value="1"/>
</dbReference>
<sequence length="492" mass="53044">MVVQPFSEGSQSQIMNAVQPASLIATLAGTLPDGGLLTADEDLARYSRDWSGDHFGRPLAVARPASVEEMSALMRRCNEERIPVVPQGGLTGLVGAAVAADSGEVVISLERLNRIRSVSPIDFAMVVEAGCILEDAKRAAEENDCLLPITFGAQGSCRIGGNVATNAGGFNVLRYGMTRDLVLGLEVVLADGRVWNGLKVLRKDNRGYDLKQVFIGSEGTLGIVTAAALKLYPRPTQIETALIGLRSVEEAMALYARARRDCSDLLTAFELILRGGIEITLQARPDFADPLARPYPVYVLVEVSSGGLVDLQAMLRDFLAGAADLVEDGVMASSRAQGERLWLYREIMVERQGRGGRYLRTDVSVPISKLADFVTDALAALERTRPDALAVTYGHVGDGNIHLNVVPPEGMAAEAVEHLFEEAEEQIFAIVDRYAGSISAEHGIGRVKQKAFLDRIDPVALDLAAGIKDAFDPRRILSNGRILASKSSLDYR</sequence>
<dbReference type="SUPFAM" id="SSF55103">
    <property type="entry name" value="FAD-linked oxidases, C-terminal domain"/>
    <property type="match status" value="1"/>
</dbReference>
<evidence type="ECO:0000259" key="4">
    <source>
        <dbReference type="PROSITE" id="PS51387"/>
    </source>
</evidence>
<dbReference type="InterPro" id="IPR016169">
    <property type="entry name" value="FAD-bd_PCMH_sub2"/>
</dbReference>
<keyword evidence="3" id="KW-0274">FAD</keyword>
<dbReference type="InterPro" id="IPR006094">
    <property type="entry name" value="Oxid_FAD_bind_N"/>
</dbReference>
<dbReference type="AlphaFoldDB" id="G6YF06"/>
<dbReference type="InterPro" id="IPR036318">
    <property type="entry name" value="FAD-bd_PCMH-like_sf"/>
</dbReference>
<protein>
    <recommendedName>
        <fullName evidence="4">FAD-binding PCMH-type domain-containing protein</fullName>
    </recommendedName>
</protein>
<organism evidence="5 6">
    <name type="scientific">Mesorhizobium amorphae CCNWGS0123</name>
    <dbReference type="NCBI Taxonomy" id="1082933"/>
    <lineage>
        <taxon>Bacteria</taxon>
        <taxon>Pseudomonadati</taxon>
        <taxon>Pseudomonadota</taxon>
        <taxon>Alphaproteobacteria</taxon>
        <taxon>Hyphomicrobiales</taxon>
        <taxon>Phyllobacteriaceae</taxon>
        <taxon>Mesorhizobium</taxon>
    </lineage>
</organism>
<dbReference type="GO" id="GO:0022904">
    <property type="term" value="P:respiratory electron transport chain"/>
    <property type="evidence" value="ECO:0007669"/>
    <property type="project" value="TreeGrafter"/>
</dbReference>
<keyword evidence="6" id="KW-1185">Reference proteome</keyword>
<dbReference type="GO" id="GO:0003824">
    <property type="term" value="F:catalytic activity"/>
    <property type="evidence" value="ECO:0007669"/>
    <property type="project" value="InterPro"/>
</dbReference>
<evidence type="ECO:0000256" key="3">
    <source>
        <dbReference type="ARBA" id="ARBA00022827"/>
    </source>
</evidence>
<dbReference type="GO" id="GO:0071949">
    <property type="term" value="F:FAD binding"/>
    <property type="evidence" value="ECO:0007669"/>
    <property type="project" value="InterPro"/>
</dbReference>
<dbReference type="InterPro" id="IPR016167">
    <property type="entry name" value="FAD-bd_PCMH_sub1"/>
</dbReference>
<dbReference type="InterPro" id="IPR016166">
    <property type="entry name" value="FAD-bd_PCMH"/>
</dbReference>
<dbReference type="STRING" id="1082933.A6B35_10570"/>
<dbReference type="InterPro" id="IPR051264">
    <property type="entry name" value="FAD-oxidored/transferase_4"/>
</dbReference>
<dbReference type="SUPFAM" id="SSF56176">
    <property type="entry name" value="FAD-binding/transporter-associated domain-like"/>
    <property type="match status" value="1"/>
</dbReference>
<evidence type="ECO:0000256" key="1">
    <source>
        <dbReference type="ARBA" id="ARBA00008000"/>
    </source>
</evidence>
<dbReference type="PANTHER" id="PTHR43716:SF2">
    <property type="entry name" value="BLL6224 PROTEIN"/>
    <property type="match status" value="1"/>
</dbReference>
<feature type="domain" description="FAD-binding PCMH-type" evidence="4">
    <location>
        <begin position="54"/>
        <end position="234"/>
    </location>
</feature>
<dbReference type="Gene3D" id="3.30.70.2740">
    <property type="match status" value="1"/>
</dbReference>
<accession>G6YF06</accession>
<gene>
    <name evidence="5" type="ORF">MEA186_22756</name>
</gene>
<evidence type="ECO:0000256" key="2">
    <source>
        <dbReference type="ARBA" id="ARBA00022630"/>
    </source>
</evidence>
<dbReference type="Proteomes" id="UP000002949">
    <property type="component" value="Unassembled WGS sequence"/>
</dbReference>
<dbReference type="PANTHER" id="PTHR43716">
    <property type="entry name" value="D-2-HYDROXYGLUTARATE DEHYDROGENASE, MITOCHONDRIAL"/>
    <property type="match status" value="1"/>
</dbReference>
<reference evidence="5 6" key="1">
    <citation type="journal article" date="2012" name="J. Bacteriol.">
        <title>Draft Genome Sequence of Plant Growth-Promoting Rhizobium Mesorhizobium amorphae, Isolated from Zinc-Lead Mine Tailings.</title>
        <authorList>
            <person name="Hao X."/>
            <person name="Lin Y."/>
            <person name="Johnstone L."/>
            <person name="Baltrus D.A."/>
            <person name="Miller S.J."/>
            <person name="Wei G."/>
            <person name="Rensing C."/>
        </authorList>
    </citation>
    <scope>NUCLEOTIDE SEQUENCE [LARGE SCALE GENOMIC DNA]</scope>
    <source>
        <strain evidence="5 6">CCNWGS0123</strain>
    </source>
</reference>
<evidence type="ECO:0000313" key="5">
    <source>
        <dbReference type="EMBL" id="EHH09699.1"/>
    </source>
</evidence>
<dbReference type="Gene3D" id="1.10.45.10">
    <property type="entry name" value="Vanillyl-alcohol Oxidase, Chain A, domain 4"/>
    <property type="match status" value="1"/>
</dbReference>
<dbReference type="eggNOG" id="COG0277">
    <property type="taxonomic scope" value="Bacteria"/>
</dbReference>
<keyword evidence="2" id="KW-0285">Flavoprotein</keyword>